<dbReference type="Pfam" id="PF15739">
    <property type="entry name" value="TSNAXIP1_N"/>
    <property type="match status" value="1"/>
</dbReference>
<feature type="domain" description="Translin-associated factor X-interacting protein 1 N-terminal" evidence="4">
    <location>
        <begin position="37"/>
        <end position="148"/>
    </location>
</feature>
<dbReference type="InterPro" id="IPR016024">
    <property type="entry name" value="ARM-type_fold"/>
</dbReference>
<dbReference type="Pfam" id="PF13838">
    <property type="entry name" value="Clathrin_H_link"/>
    <property type="match status" value="1"/>
</dbReference>
<evidence type="ECO:0000313" key="6">
    <source>
        <dbReference type="RefSeq" id="XP_012672381.2"/>
    </source>
</evidence>
<keyword evidence="1 3" id="KW-0175">Coiled coil</keyword>
<name>A0A6P3VHK5_CLUHA</name>
<dbReference type="GeneID" id="105890838"/>
<dbReference type="InterPro" id="IPR017212">
    <property type="entry name" value="CLHC1"/>
</dbReference>
<dbReference type="Gene3D" id="1.25.40.30">
    <property type="match status" value="1"/>
</dbReference>
<organism evidence="5 6">
    <name type="scientific">Clupea harengus</name>
    <name type="common">Atlantic herring</name>
    <dbReference type="NCBI Taxonomy" id="7950"/>
    <lineage>
        <taxon>Eukaryota</taxon>
        <taxon>Metazoa</taxon>
        <taxon>Chordata</taxon>
        <taxon>Craniata</taxon>
        <taxon>Vertebrata</taxon>
        <taxon>Euteleostomi</taxon>
        <taxon>Actinopterygii</taxon>
        <taxon>Neopterygii</taxon>
        <taxon>Teleostei</taxon>
        <taxon>Clupei</taxon>
        <taxon>Clupeiformes</taxon>
        <taxon>Clupeoidei</taxon>
        <taxon>Clupeidae</taxon>
        <taxon>Clupea</taxon>
    </lineage>
</organism>
<dbReference type="PANTHER" id="PTHR10292">
    <property type="entry name" value="CLATHRIN HEAVY CHAIN RELATED"/>
    <property type="match status" value="1"/>
</dbReference>
<dbReference type="SUPFAM" id="SSF48371">
    <property type="entry name" value="ARM repeat"/>
    <property type="match status" value="1"/>
</dbReference>
<accession>A0A6P3VHK5</accession>
<evidence type="ECO:0000256" key="1">
    <source>
        <dbReference type="ARBA" id="ARBA00023054"/>
    </source>
</evidence>
<dbReference type="PIRSF" id="PIRSF037469">
    <property type="entry name" value="Clathrin_H-chain-rel"/>
    <property type="match status" value="1"/>
</dbReference>
<evidence type="ECO:0000256" key="2">
    <source>
        <dbReference type="PIRNR" id="PIRNR037469"/>
    </source>
</evidence>
<keyword evidence="5" id="KW-1185">Reference proteome</keyword>
<dbReference type="KEGG" id="char:105890838"/>
<protein>
    <recommendedName>
        <fullName evidence="2">Clathrin heavy chain linker domain-containing protein 1</fullName>
    </recommendedName>
</protein>
<dbReference type="InterPro" id="IPR032755">
    <property type="entry name" value="TSNAXIP1_N"/>
</dbReference>
<dbReference type="PANTHER" id="PTHR10292:SF11">
    <property type="entry name" value="CLATHRIN HEAVY CHAIN LINKER DOMAIN-CONTAINING PROTEIN 1"/>
    <property type="match status" value="1"/>
</dbReference>
<dbReference type="OrthoDB" id="2113814at2759"/>
<evidence type="ECO:0000259" key="4">
    <source>
        <dbReference type="Pfam" id="PF15739"/>
    </source>
</evidence>
<reference evidence="6" key="1">
    <citation type="submission" date="2025-08" db="UniProtKB">
        <authorList>
            <consortium name="RefSeq"/>
        </authorList>
    </citation>
    <scope>IDENTIFICATION</scope>
</reference>
<evidence type="ECO:0000256" key="3">
    <source>
        <dbReference type="SAM" id="Coils"/>
    </source>
</evidence>
<sequence length="592" mass="67507">MCFRKCPKMSKHLDLKNCCDGESHIVSDDTFQNTLRKFIQLEKEHLPTSEKGPDEQRYVIYSSAFDKIIEHATAYKRILTAIKEEYEDFINSVKKSGRDAKLAQRKLKAIIAQPTSLMYCQRRAVELQERIAIIQRDTAELQAELQRIEENRKDEHHSAQKKTSNTKTCHLIGQIPGLTFEESMNPAALAKYQEALERKRADLWNLKKNHYVALQVKVGLDCKVTAALDQRDELVLESDQLHLRLQQLQCVNDTVTSWKSEEDGPFLEYLSANLEHIAEIKVSDTADHTSAESEEDDPGKVNESEILVDYIERFTELFESGDYEAAAFHAAKSPHGVLRNMETMERFKAITVYEGEVPPLLQFFEAIMNSVQDDRRLPSEELSVESVRCALQHNFVELVTHWVTQRRLTYSEALGDVICGHGDKKLRITDTCLALAQMVYAACGLHRKAALTMCKRGLTFGAMEFIHQHKDFTDDDCMSVLSGCPSLSLLQALTQQYKGRPPVLSVGYACCSLLNSDLEDLALELLQEIHTDKQGSLEKTITEDAWCSAEDWSEIANRCDWKKYHQLAQEINNILQFLPGRADSRLMDHVLM</sequence>
<evidence type="ECO:0000313" key="5">
    <source>
        <dbReference type="Proteomes" id="UP000515152"/>
    </source>
</evidence>
<dbReference type="AlphaFoldDB" id="A0A6P3VHK5"/>
<dbReference type="InterPro" id="IPR012331">
    <property type="entry name" value="Clathrin_H-chain_linker"/>
</dbReference>
<dbReference type="Proteomes" id="UP000515152">
    <property type="component" value="Chromosome 13"/>
</dbReference>
<dbReference type="RefSeq" id="XP_012672381.2">
    <property type="nucleotide sequence ID" value="XM_012816927.3"/>
</dbReference>
<feature type="coiled-coil region" evidence="3">
    <location>
        <begin position="124"/>
        <end position="158"/>
    </location>
</feature>
<gene>
    <name evidence="6" type="primary">LOC105890838</name>
</gene>
<proteinExistence type="predicted"/>